<gene>
    <name evidence="1" type="ORF">HMPREF0091_10517</name>
</gene>
<dbReference type="eggNOG" id="ENOG5032UPI">
    <property type="taxonomic scope" value="Bacteria"/>
</dbReference>
<name>F1T4C6_9ACTN</name>
<dbReference type="EMBL" id="ACGK02000001">
    <property type="protein sequence ID" value="EGF23570.1"/>
    <property type="molecule type" value="Genomic_DNA"/>
</dbReference>
<dbReference type="GeneID" id="93210133"/>
<reference evidence="1 2" key="1">
    <citation type="submission" date="2011-02" db="EMBL/GenBank/DDBJ databases">
        <authorList>
            <person name="Muzny D."/>
            <person name="Qin X."/>
            <person name="Buhay C."/>
            <person name="Dugan-Rocha S."/>
            <person name="Ding Y."/>
            <person name="Chen G."/>
            <person name="Hawes A."/>
            <person name="Holder M."/>
            <person name="Jhangiani S."/>
            <person name="Johnson A."/>
            <person name="Khan Z."/>
            <person name="Li Z."/>
            <person name="Liu W."/>
            <person name="Liu X."/>
            <person name="Perez L."/>
            <person name="Shen H."/>
            <person name="Wang Q."/>
            <person name="Watt J."/>
            <person name="Xi L."/>
            <person name="Xin Y."/>
            <person name="Zhou J."/>
            <person name="Deng J."/>
            <person name="Jiang H."/>
            <person name="Liu Y."/>
            <person name="Qu J."/>
            <person name="Song X.-Z."/>
            <person name="Zhang L."/>
            <person name="Villasana D."/>
            <person name="Johnson A."/>
            <person name="Liu J."/>
            <person name="Liyanage D."/>
            <person name="Lorensuhewa L."/>
            <person name="Robinson T."/>
            <person name="Song A."/>
            <person name="Song B.-B."/>
            <person name="Dinh H."/>
            <person name="Thornton R."/>
            <person name="Coyle M."/>
            <person name="Francisco L."/>
            <person name="Jackson L."/>
            <person name="Javaid M."/>
            <person name="Korchina V."/>
            <person name="Kovar C."/>
            <person name="Mata R."/>
            <person name="Mathew T."/>
            <person name="Ngo R."/>
            <person name="Nguyen L."/>
            <person name="Nguyen N."/>
            <person name="Okwuonu G."/>
            <person name="Ongeri F."/>
            <person name="Pham C."/>
            <person name="Simmons D."/>
            <person name="Wilczek-Boney K."/>
            <person name="Hale W."/>
            <person name="Jakkamsetti A."/>
            <person name="Pham P."/>
            <person name="Ruth R."/>
            <person name="San Lucas F."/>
            <person name="Warren J."/>
            <person name="Zhang J."/>
            <person name="Zhao Z."/>
            <person name="Zhou C."/>
            <person name="Zhu D."/>
            <person name="Lee S."/>
            <person name="Bess C."/>
            <person name="Blankenburg K."/>
            <person name="Forbes L."/>
            <person name="Fu Q."/>
            <person name="Gubbala S."/>
            <person name="Hirani K."/>
            <person name="Jayaseelan J.C."/>
            <person name="Lara F."/>
            <person name="Munidasa M."/>
            <person name="Palculict T."/>
            <person name="Patil S."/>
            <person name="Pu L.-L."/>
            <person name="Saada N."/>
            <person name="Tang L."/>
            <person name="Weissenberger G."/>
            <person name="Zhu Y."/>
            <person name="Hemphill L."/>
            <person name="Shang Y."/>
            <person name="Youmans B."/>
            <person name="Ayvaz T."/>
            <person name="Ross M."/>
            <person name="Santibanez J."/>
            <person name="Aqrawi P."/>
            <person name="Gross S."/>
            <person name="Joshi V."/>
            <person name="Fowler G."/>
            <person name="Nazareth L."/>
            <person name="Reid J."/>
            <person name="Worley K."/>
            <person name="Petrosino J."/>
            <person name="Highlander S."/>
            <person name="Gibbs R."/>
        </authorList>
    </citation>
    <scope>NUCLEOTIDE SEQUENCE [LARGE SCALE GENOMIC DNA]</scope>
    <source>
        <strain evidence="1 2">DSM 15829</strain>
    </source>
</reference>
<protein>
    <recommendedName>
        <fullName evidence="3">Tetratricopeptide repeat protein</fullName>
    </recommendedName>
</protein>
<dbReference type="AlphaFoldDB" id="F1T4C6"/>
<dbReference type="SUPFAM" id="SSF48452">
    <property type="entry name" value="TPR-like"/>
    <property type="match status" value="1"/>
</dbReference>
<evidence type="ECO:0000313" key="1">
    <source>
        <dbReference type="EMBL" id="EGF23570.1"/>
    </source>
</evidence>
<dbReference type="OrthoDB" id="9804482at2"/>
<dbReference type="Proteomes" id="UP000005947">
    <property type="component" value="Unassembled WGS sequence"/>
</dbReference>
<evidence type="ECO:0008006" key="3">
    <source>
        <dbReference type="Google" id="ProtNLM"/>
    </source>
</evidence>
<sequence>MFDFLKIKKDVDDHKRASQVNSTQSNENVQNHCQDIDQEILSINAELRCLEEKHDEDSINKTVMLLNKKADLFEKLDKLDEAISIYETTMKMTNKMGVSYKRLTILYNKKRNLAIASGNDEEMRHYFDKQQALMQLSKDMLRGK</sequence>
<evidence type="ECO:0000313" key="2">
    <source>
        <dbReference type="Proteomes" id="UP000005947"/>
    </source>
</evidence>
<dbReference type="InterPro" id="IPR011990">
    <property type="entry name" value="TPR-like_helical_dom_sf"/>
</dbReference>
<proteinExistence type="predicted"/>
<dbReference type="Gene3D" id="1.25.40.10">
    <property type="entry name" value="Tetratricopeptide repeat domain"/>
    <property type="match status" value="1"/>
</dbReference>
<accession>F1T4C6</accession>
<comment type="caution">
    <text evidence="1">The sequence shown here is derived from an EMBL/GenBank/DDBJ whole genome shotgun (WGS) entry which is preliminary data.</text>
</comment>
<keyword evidence="2" id="KW-1185">Reference proteome</keyword>
<organism evidence="1 2">
    <name type="scientific">Fannyhessea vaginae DSM 15829</name>
    <dbReference type="NCBI Taxonomy" id="525256"/>
    <lineage>
        <taxon>Bacteria</taxon>
        <taxon>Bacillati</taxon>
        <taxon>Actinomycetota</taxon>
        <taxon>Coriobacteriia</taxon>
        <taxon>Coriobacteriales</taxon>
        <taxon>Atopobiaceae</taxon>
        <taxon>Fannyhessea</taxon>
    </lineage>
</organism>
<dbReference type="RefSeq" id="WP_006302698.1">
    <property type="nucleotide sequence ID" value="NZ_ACGK02000001.1"/>
</dbReference>